<dbReference type="AlphaFoldDB" id="D5MHG8"/>
<name>D5MHG8_METO1</name>
<evidence type="ECO:0000313" key="1">
    <source>
        <dbReference type="EMBL" id="CBE69200.1"/>
    </source>
</evidence>
<dbReference type="KEGG" id="mox:DAMO_2150"/>
<gene>
    <name evidence="1" type="ORF">DAMO_2150</name>
</gene>
<reference evidence="1 2" key="1">
    <citation type="journal article" date="2010" name="Nature">
        <title>Nitrite-driven anaerobic methane oxidation by oxygenic bacteria.</title>
        <authorList>
            <person name="Ettwig K.F."/>
            <person name="Butler M.K."/>
            <person name="Le Paslier D."/>
            <person name="Pelletier E."/>
            <person name="Mangenot S."/>
            <person name="Kuypers M.M.M."/>
            <person name="Schreiber F."/>
            <person name="Dutilh B.E."/>
            <person name="Zedelius J."/>
            <person name="de Beer D."/>
            <person name="Gloerich J."/>
            <person name="Wessels H.J.C.T."/>
            <person name="van Allen T."/>
            <person name="Luesken F."/>
            <person name="Wu M."/>
            <person name="van de Pas-Schoonen K.T."/>
            <person name="Op den Camp H.J.M."/>
            <person name="Janssen-Megens E.M."/>
            <person name="Francoijs K-J."/>
            <person name="Stunnenberg H."/>
            <person name="Weissenbach J."/>
            <person name="Jetten M.S.M."/>
            <person name="Strous M."/>
        </authorList>
    </citation>
    <scope>NUCLEOTIDE SEQUENCE [LARGE SCALE GENOMIC DNA]</scope>
</reference>
<evidence type="ECO:0000313" key="2">
    <source>
        <dbReference type="Proteomes" id="UP000006898"/>
    </source>
</evidence>
<dbReference type="EMBL" id="FP565575">
    <property type="protein sequence ID" value="CBE69200.1"/>
    <property type="molecule type" value="Genomic_DNA"/>
</dbReference>
<accession>D5MHG8</accession>
<sequence>MQPVKRGYIVTVSLLATKGCAAIRYAVSLQTAGDTIPSEILPLRFIPRRHDYSSLIILFHSLQ</sequence>
<dbReference type="HOGENOM" id="CLU_2877437_0_0_0"/>
<dbReference type="Proteomes" id="UP000006898">
    <property type="component" value="Chromosome"/>
</dbReference>
<proteinExistence type="predicted"/>
<organism evidence="1 2">
    <name type="scientific">Methylomirabilis oxygeniifera</name>
    <dbReference type="NCBI Taxonomy" id="671143"/>
    <lineage>
        <taxon>Bacteria</taxon>
        <taxon>Candidatus Methylomirabilota</taxon>
        <taxon>Candidatus Methylomirabilia</taxon>
        <taxon>Candidatus Methylomirabilales</taxon>
        <taxon>Candidatus Methylomirabilaceae</taxon>
        <taxon>Candidatus Methylomirabilis</taxon>
    </lineage>
</organism>
<protein>
    <submittedName>
        <fullName evidence="1">Uncharacterized protein</fullName>
    </submittedName>
</protein>